<reference evidence="3 4" key="1">
    <citation type="submission" date="2016-03" db="EMBL/GenBank/DDBJ databases">
        <title>How can Kluyveromyces marxianus grow so fast - potential evolutionary course in Saccharomyces Complex revealed by comparative genomics.</title>
        <authorList>
            <person name="Mo W."/>
            <person name="Lu W."/>
            <person name="Yang X."/>
            <person name="Qi J."/>
            <person name="Lv H."/>
        </authorList>
    </citation>
    <scope>NUCLEOTIDE SEQUENCE [LARGE SCALE GENOMIC DNA]</scope>
    <source>
        <strain evidence="3 4">FIM1</strain>
    </source>
</reference>
<sequence>MTRLHEELSMGRYFDEELWFEQRRVIAKKSAIYSWPMSMATSAIIEDDTLVEFWEKLEGLLDVDINNESDVNSALVSFIKITADHYSSLIKCDQDLYRVGLILVESEMFERTTDFCLRKLLSLLSIDLLELSLKLIIAYIILYKCKIDISSMDILVENQGFVVIYNNIYSNFAYLSKYSNDSPREAEEQQTETDTDIIEGIKHLTTILIDIMYQFFRYSKCQIANLQMIDDFFIYYLVSSVRSDVIDDIFNNIKFKLLLALNEQYMIFGYEYDIENKAYEFILNQTMSKDFIGLLLLKFNRETDASLLIMICKVIYIILTKDLKVARDFFYLNDLNVFVDVLLRNLNNISENEEVLRNTYLRVLLPLLNNTELSSTHYHREEIAKTLEFFTDAGNFSANKVPTIEERTTVRMAKRCLTEVKWLEHDGQTYGDQNDSEESRRSSISTKSSSTTPQDSKPPNNFNHIYRNVQNAYSADSINHRTAQQIPPPPPPSRKSKHRIGSDKKLATASLEISK</sequence>
<proteinExistence type="predicted"/>
<evidence type="ECO:0000313" key="3">
    <source>
        <dbReference type="EMBL" id="QGN18216.1"/>
    </source>
</evidence>
<dbReference type="EMBL" id="CP015061">
    <property type="protein sequence ID" value="QGN18216.1"/>
    <property type="molecule type" value="Genomic_DNA"/>
</dbReference>
<dbReference type="InterPro" id="IPR030125">
    <property type="entry name" value="SPIN90/Ldb17"/>
</dbReference>
<dbReference type="PANTHER" id="PTHR13357">
    <property type="entry name" value="SH3 ADAPTER PROTEIN SPIN90 NCK INTERACTING PROTEIN WITH SH3 DOMAIN"/>
    <property type="match status" value="1"/>
</dbReference>
<evidence type="ECO:0000256" key="1">
    <source>
        <dbReference type="SAM" id="MobiDB-lite"/>
    </source>
</evidence>
<dbReference type="Pfam" id="PF09431">
    <property type="entry name" value="SPIN90_LRD"/>
    <property type="match status" value="1"/>
</dbReference>
<accession>A0ABX6F2D8</accession>
<feature type="compositionally biased region" description="Polar residues" evidence="1">
    <location>
        <begin position="453"/>
        <end position="485"/>
    </location>
</feature>
<evidence type="ECO:0000313" key="4">
    <source>
        <dbReference type="Proteomes" id="UP000422736"/>
    </source>
</evidence>
<evidence type="ECO:0000259" key="2">
    <source>
        <dbReference type="Pfam" id="PF09431"/>
    </source>
</evidence>
<protein>
    <submittedName>
        <fullName evidence="3">Protein LDB17</fullName>
    </submittedName>
</protein>
<feature type="compositionally biased region" description="Low complexity" evidence="1">
    <location>
        <begin position="442"/>
        <end position="452"/>
    </location>
</feature>
<organism evidence="3 4">
    <name type="scientific">Kluyveromyces marxianus</name>
    <name type="common">Yeast</name>
    <name type="synonym">Candida kefyr</name>
    <dbReference type="NCBI Taxonomy" id="4911"/>
    <lineage>
        <taxon>Eukaryota</taxon>
        <taxon>Fungi</taxon>
        <taxon>Dikarya</taxon>
        <taxon>Ascomycota</taxon>
        <taxon>Saccharomycotina</taxon>
        <taxon>Saccharomycetes</taxon>
        <taxon>Saccharomycetales</taxon>
        <taxon>Saccharomycetaceae</taxon>
        <taxon>Kluyveromyces</taxon>
    </lineage>
</organism>
<feature type="domain" description="SPIN90/Ldb17 leucine-rich" evidence="2">
    <location>
        <begin position="247"/>
        <end position="383"/>
    </location>
</feature>
<dbReference type="Proteomes" id="UP000422736">
    <property type="component" value="Chromosome 7"/>
</dbReference>
<keyword evidence="4" id="KW-1185">Reference proteome</keyword>
<dbReference type="InterPro" id="IPR018556">
    <property type="entry name" value="SPIN90/Ldb17_LRD"/>
</dbReference>
<feature type="region of interest" description="Disordered" evidence="1">
    <location>
        <begin position="427"/>
        <end position="515"/>
    </location>
</feature>
<name>A0ABX6F2D8_KLUMA</name>
<gene>
    <name evidence="3" type="primary">LDB17</name>
    <name evidence="3" type="ORF">FIM1_4540</name>
</gene>
<dbReference type="PANTHER" id="PTHR13357:SF1">
    <property type="entry name" value="NCK-INTERACTING PROTEIN WITH SH3 DOMAIN"/>
    <property type="match status" value="1"/>
</dbReference>